<dbReference type="SUPFAM" id="SSF89447">
    <property type="entry name" value="AbrB/MazE/MraZ-like"/>
    <property type="match status" value="1"/>
</dbReference>
<dbReference type="InterPro" id="IPR007159">
    <property type="entry name" value="SpoVT-AbrB_dom"/>
</dbReference>
<name>A0A3G9G5L6_9CAUL</name>
<gene>
    <name evidence="3" type="ORF">EM6_0065</name>
</gene>
<dbReference type="OrthoDB" id="5459182at2"/>
<organism evidence="3 4">
    <name type="scientific">Asticcacaulis excentricus</name>
    <dbReference type="NCBI Taxonomy" id="78587"/>
    <lineage>
        <taxon>Bacteria</taxon>
        <taxon>Pseudomonadati</taxon>
        <taxon>Pseudomonadota</taxon>
        <taxon>Alphaproteobacteria</taxon>
        <taxon>Caulobacterales</taxon>
        <taxon>Caulobacteraceae</taxon>
        <taxon>Asticcacaulis</taxon>
    </lineage>
</organism>
<dbReference type="Pfam" id="PF04014">
    <property type="entry name" value="MazE_antitoxin"/>
    <property type="match status" value="1"/>
</dbReference>
<dbReference type="Gene3D" id="2.10.260.10">
    <property type="match status" value="1"/>
</dbReference>
<dbReference type="RefSeq" id="WP_126419500.1">
    <property type="nucleotide sequence ID" value="NZ_AP018827.1"/>
</dbReference>
<evidence type="ECO:0000256" key="1">
    <source>
        <dbReference type="PROSITE-ProRule" id="PRU01076"/>
    </source>
</evidence>
<dbReference type="EMBL" id="AP018827">
    <property type="protein sequence ID" value="BBF79499.1"/>
    <property type="molecule type" value="Genomic_DNA"/>
</dbReference>
<accession>A0A3G9G5L6</accession>
<evidence type="ECO:0000313" key="4">
    <source>
        <dbReference type="Proteomes" id="UP000278756"/>
    </source>
</evidence>
<dbReference type="PROSITE" id="PS51740">
    <property type="entry name" value="SPOVT_ABRB"/>
    <property type="match status" value="1"/>
</dbReference>
<proteinExistence type="predicted"/>
<reference evidence="4" key="1">
    <citation type="journal article" date="2017" name="Biotechnol. Biofuels">
        <title>Evaluation of environmental bacterial communities as a factor affecting the growth of duckweed Lemna minor.</title>
        <authorList>
            <person name="Ishizawa H."/>
            <person name="Kuroda M."/>
            <person name="Morikawa M."/>
            <person name="Ike M."/>
        </authorList>
    </citation>
    <scope>NUCLEOTIDE SEQUENCE [LARGE SCALE GENOMIC DNA]</scope>
    <source>
        <strain evidence="4">M6</strain>
    </source>
</reference>
<dbReference type="GO" id="GO:0003677">
    <property type="term" value="F:DNA binding"/>
    <property type="evidence" value="ECO:0007669"/>
    <property type="project" value="UniProtKB-UniRule"/>
</dbReference>
<dbReference type="Proteomes" id="UP000278756">
    <property type="component" value="Chromosome 1"/>
</dbReference>
<dbReference type="SMART" id="SM00966">
    <property type="entry name" value="SpoVT_AbrB"/>
    <property type="match status" value="1"/>
</dbReference>
<evidence type="ECO:0000259" key="2">
    <source>
        <dbReference type="PROSITE" id="PS51740"/>
    </source>
</evidence>
<dbReference type="AlphaFoldDB" id="A0A3G9G5L6"/>
<reference evidence="4" key="2">
    <citation type="journal article" date="2017" name="Plant Physiol. Biochem.">
        <title>Differential oxidative and antioxidative response of duckweed Lemna minor toward plant growth promoting/inhibiting bacteria.</title>
        <authorList>
            <person name="Ishizawa H."/>
            <person name="Kuroda M."/>
            <person name="Morikawa M."/>
            <person name="Ike M."/>
        </authorList>
    </citation>
    <scope>NUCLEOTIDE SEQUENCE [LARGE SCALE GENOMIC DNA]</scope>
    <source>
        <strain evidence="4">M6</strain>
    </source>
</reference>
<feature type="domain" description="SpoVT-AbrB" evidence="2">
    <location>
        <begin position="3"/>
        <end position="46"/>
    </location>
</feature>
<keyword evidence="1" id="KW-0238">DNA-binding</keyword>
<dbReference type="InterPro" id="IPR037914">
    <property type="entry name" value="SpoVT-AbrB_sf"/>
</dbReference>
<protein>
    <submittedName>
        <fullName evidence="3">Transcriptional regulator AbrB</fullName>
    </submittedName>
</protein>
<evidence type="ECO:0000313" key="3">
    <source>
        <dbReference type="EMBL" id="BBF79499.1"/>
    </source>
</evidence>
<sequence>MKASLRKMGNSQGVIIPKAVIAQLELSDSVEMTVTDTAIILEKPKTARAGWGEASRALAEAADDGLVWPDVANADDADLTW</sequence>